<sequence length="155" mass="18111">MAPVINYWWPGLPANLSKEAYSLQLPQDQWALRVAHYMPFLVFWWNTQKLFPASSVISRRPENYSLKISKFKKKCSETESQGMGHVATQQGVFESLHRDMRIGFGKWEFDPLDLDNPFPNNEGSVHLWMGDEDRLVPVIHQRYIAKDFHGLSTMR</sequence>
<dbReference type="Proteomes" id="UP000436088">
    <property type="component" value="Unassembled WGS sequence"/>
</dbReference>
<proteinExistence type="predicted"/>
<dbReference type="EMBL" id="VEPZ02001172">
    <property type="protein sequence ID" value="KAE8689252.1"/>
    <property type="molecule type" value="Genomic_DNA"/>
</dbReference>
<gene>
    <name evidence="1" type="ORF">F3Y22_tig00110940pilonHSYRG00211</name>
</gene>
<dbReference type="AlphaFoldDB" id="A0A6A2ZDX4"/>
<comment type="caution">
    <text evidence="1">The sequence shown here is derived from an EMBL/GenBank/DDBJ whole genome shotgun (WGS) entry which is preliminary data.</text>
</comment>
<protein>
    <submittedName>
        <fullName evidence="1">Nucleotide binding protein</fullName>
    </submittedName>
</protein>
<reference evidence="1" key="1">
    <citation type="submission" date="2019-09" db="EMBL/GenBank/DDBJ databases">
        <title>Draft genome information of white flower Hibiscus syriacus.</title>
        <authorList>
            <person name="Kim Y.-M."/>
        </authorList>
    </citation>
    <scope>NUCLEOTIDE SEQUENCE [LARGE SCALE GENOMIC DNA]</scope>
    <source>
        <strain evidence="1">YM2019G1</strain>
    </source>
</reference>
<accession>A0A6A2ZDX4</accession>
<keyword evidence="2" id="KW-1185">Reference proteome</keyword>
<organism evidence="1 2">
    <name type="scientific">Hibiscus syriacus</name>
    <name type="common">Rose of Sharon</name>
    <dbReference type="NCBI Taxonomy" id="106335"/>
    <lineage>
        <taxon>Eukaryota</taxon>
        <taxon>Viridiplantae</taxon>
        <taxon>Streptophyta</taxon>
        <taxon>Embryophyta</taxon>
        <taxon>Tracheophyta</taxon>
        <taxon>Spermatophyta</taxon>
        <taxon>Magnoliopsida</taxon>
        <taxon>eudicotyledons</taxon>
        <taxon>Gunneridae</taxon>
        <taxon>Pentapetalae</taxon>
        <taxon>rosids</taxon>
        <taxon>malvids</taxon>
        <taxon>Malvales</taxon>
        <taxon>Malvaceae</taxon>
        <taxon>Malvoideae</taxon>
        <taxon>Hibiscus</taxon>
    </lineage>
</organism>
<name>A0A6A2ZDX4_HIBSY</name>
<evidence type="ECO:0000313" key="1">
    <source>
        <dbReference type="EMBL" id="KAE8689252.1"/>
    </source>
</evidence>
<dbReference type="PANTHER" id="PTHR45763:SF61">
    <property type="entry name" value="AB HYDROLASE-1 DOMAIN-CONTAINING PROTEIN"/>
    <property type="match status" value="1"/>
</dbReference>
<evidence type="ECO:0000313" key="2">
    <source>
        <dbReference type="Proteomes" id="UP000436088"/>
    </source>
</evidence>
<dbReference type="PANTHER" id="PTHR45763">
    <property type="entry name" value="HYDROLASE, ALPHA/BETA FOLD FAMILY PROTEIN, EXPRESSED-RELATED"/>
    <property type="match status" value="1"/>
</dbReference>